<organism evidence="4 5">
    <name type="scientific">Paraglomus brasilianum</name>
    <dbReference type="NCBI Taxonomy" id="144538"/>
    <lineage>
        <taxon>Eukaryota</taxon>
        <taxon>Fungi</taxon>
        <taxon>Fungi incertae sedis</taxon>
        <taxon>Mucoromycota</taxon>
        <taxon>Glomeromycotina</taxon>
        <taxon>Glomeromycetes</taxon>
        <taxon>Paraglomerales</taxon>
        <taxon>Paraglomeraceae</taxon>
        <taxon>Paraglomus</taxon>
    </lineage>
</organism>
<dbReference type="OrthoDB" id="203908at2759"/>
<name>A0A9N9ARJ4_9GLOM</name>
<dbReference type="InterPro" id="IPR020843">
    <property type="entry name" value="ER"/>
</dbReference>
<keyword evidence="2" id="KW-0560">Oxidoreductase</keyword>
<gene>
    <name evidence="4" type="ORF">PBRASI_LOCUS4423</name>
</gene>
<dbReference type="InterPro" id="IPR013154">
    <property type="entry name" value="ADH-like_N"/>
</dbReference>
<dbReference type="InterPro" id="IPR036291">
    <property type="entry name" value="NAD(P)-bd_dom_sf"/>
</dbReference>
<proteinExistence type="predicted"/>
<dbReference type="InterPro" id="IPR013149">
    <property type="entry name" value="ADH-like_C"/>
</dbReference>
<keyword evidence="5" id="KW-1185">Reference proteome</keyword>
<evidence type="ECO:0000256" key="2">
    <source>
        <dbReference type="ARBA" id="ARBA00023002"/>
    </source>
</evidence>
<comment type="caution">
    <text evidence="4">The sequence shown here is derived from an EMBL/GenBank/DDBJ whole genome shotgun (WGS) entry which is preliminary data.</text>
</comment>
<evidence type="ECO:0000313" key="4">
    <source>
        <dbReference type="EMBL" id="CAG8537566.1"/>
    </source>
</evidence>
<evidence type="ECO:0000256" key="1">
    <source>
        <dbReference type="ARBA" id="ARBA00022857"/>
    </source>
</evidence>
<dbReference type="PANTHER" id="PTHR48106:SF18">
    <property type="entry name" value="QUINONE OXIDOREDUCTASE PIG3"/>
    <property type="match status" value="1"/>
</dbReference>
<dbReference type="SUPFAM" id="SSF50129">
    <property type="entry name" value="GroES-like"/>
    <property type="match status" value="1"/>
</dbReference>
<dbReference type="Gene3D" id="3.90.180.10">
    <property type="entry name" value="Medium-chain alcohol dehydrogenases, catalytic domain"/>
    <property type="match status" value="1"/>
</dbReference>
<reference evidence="4" key="1">
    <citation type="submission" date="2021-06" db="EMBL/GenBank/DDBJ databases">
        <authorList>
            <person name="Kallberg Y."/>
            <person name="Tangrot J."/>
            <person name="Rosling A."/>
        </authorList>
    </citation>
    <scope>NUCLEOTIDE SEQUENCE</scope>
    <source>
        <strain evidence="4">BR232B</strain>
    </source>
</reference>
<keyword evidence="1" id="KW-0521">NADP</keyword>
<dbReference type="PANTHER" id="PTHR48106">
    <property type="entry name" value="QUINONE OXIDOREDUCTASE PIG3-RELATED"/>
    <property type="match status" value="1"/>
</dbReference>
<dbReference type="CDD" id="cd05276">
    <property type="entry name" value="p53_inducible_oxidoreductase"/>
    <property type="match status" value="1"/>
</dbReference>
<dbReference type="InterPro" id="IPR011032">
    <property type="entry name" value="GroES-like_sf"/>
</dbReference>
<protein>
    <submittedName>
        <fullName evidence="4">9119_t:CDS:1</fullName>
    </submittedName>
</protein>
<evidence type="ECO:0000313" key="5">
    <source>
        <dbReference type="Proteomes" id="UP000789739"/>
    </source>
</evidence>
<dbReference type="Pfam" id="PF00107">
    <property type="entry name" value="ADH_zinc_N"/>
    <property type="match status" value="1"/>
</dbReference>
<dbReference type="GO" id="GO:0016651">
    <property type="term" value="F:oxidoreductase activity, acting on NAD(P)H"/>
    <property type="evidence" value="ECO:0007669"/>
    <property type="project" value="TreeGrafter"/>
</dbReference>
<dbReference type="Proteomes" id="UP000789739">
    <property type="component" value="Unassembled WGS sequence"/>
</dbReference>
<dbReference type="SUPFAM" id="SSF51735">
    <property type="entry name" value="NAD(P)-binding Rossmann-fold domains"/>
    <property type="match status" value="1"/>
</dbReference>
<dbReference type="Pfam" id="PF08240">
    <property type="entry name" value="ADH_N"/>
    <property type="match status" value="1"/>
</dbReference>
<sequence>MSVESMRAVLAKEPGDASQLYNGLAPIPLPKDNELLVKIKCFALNRMDILQRQGRYPVPPEASQILGTELSGIVEKIGSKGARSIITLPYISLDAILHGPGDRVFGLNDGGAYAEYGILHEDMAMILPEEVSFQQGAAIPEAWFTAYQVLHLIGQIRQGDSVLIHAGASGVGIAAIQLAKAAGAKHIFATAGSERKLAFIESIGVTNGINYKKENFRDKIMEHTDGCGVDLLIDFVGKDYWHPNIDSLAKDGRIVLVGFLSGRIVENFDLSALLMKRLRVEGTTLRSRSLSYKITLRDEFYNKIFPRFIDEHGTFKVFIDREYYWKDIADAHRYMESNESIGKIVVNVVD</sequence>
<dbReference type="Gene3D" id="3.40.50.720">
    <property type="entry name" value="NAD(P)-binding Rossmann-like Domain"/>
    <property type="match status" value="1"/>
</dbReference>
<dbReference type="InterPro" id="IPR014189">
    <property type="entry name" value="Quinone_OxRdtase_PIG3"/>
</dbReference>
<feature type="domain" description="Enoyl reductase (ER)" evidence="3">
    <location>
        <begin position="15"/>
        <end position="346"/>
    </location>
</feature>
<dbReference type="NCBIfam" id="TIGR02824">
    <property type="entry name" value="quinone_pig3"/>
    <property type="match status" value="1"/>
</dbReference>
<evidence type="ECO:0000259" key="3">
    <source>
        <dbReference type="SMART" id="SM00829"/>
    </source>
</evidence>
<dbReference type="AlphaFoldDB" id="A0A9N9ARJ4"/>
<dbReference type="SMART" id="SM00829">
    <property type="entry name" value="PKS_ER"/>
    <property type="match status" value="1"/>
</dbReference>
<dbReference type="EMBL" id="CAJVPI010000456">
    <property type="protein sequence ID" value="CAG8537566.1"/>
    <property type="molecule type" value="Genomic_DNA"/>
</dbReference>
<dbReference type="GO" id="GO:0070402">
    <property type="term" value="F:NADPH binding"/>
    <property type="evidence" value="ECO:0007669"/>
    <property type="project" value="TreeGrafter"/>
</dbReference>
<accession>A0A9N9ARJ4</accession>